<evidence type="ECO:0000313" key="1">
    <source>
        <dbReference type="EMBL" id="TGY31025.1"/>
    </source>
</evidence>
<organism evidence="1 2">
    <name type="scientific">Bacteroides caecimuris</name>
    <dbReference type="NCBI Taxonomy" id="1796613"/>
    <lineage>
        <taxon>Bacteria</taxon>
        <taxon>Pseudomonadati</taxon>
        <taxon>Bacteroidota</taxon>
        <taxon>Bacteroidia</taxon>
        <taxon>Bacteroidales</taxon>
        <taxon>Bacteroidaceae</taxon>
        <taxon>Bacteroides</taxon>
    </lineage>
</organism>
<dbReference type="AlphaFoldDB" id="A0A4S2CRX6"/>
<dbReference type="EMBL" id="SRYX01000059">
    <property type="protein sequence ID" value="TGY31025.1"/>
    <property type="molecule type" value="Genomic_DNA"/>
</dbReference>
<reference evidence="1 2" key="1">
    <citation type="submission" date="2019-04" db="EMBL/GenBank/DDBJ databases">
        <title>Microbes associate with the intestines of laboratory mice.</title>
        <authorList>
            <person name="Navarre W."/>
            <person name="Wong E."/>
            <person name="Huang K."/>
            <person name="Tropini C."/>
            <person name="Ng K."/>
            <person name="Yu B."/>
        </authorList>
    </citation>
    <scope>NUCLEOTIDE SEQUENCE [LARGE SCALE GENOMIC DNA]</scope>
    <source>
        <strain evidence="1 2">NM63_1-25</strain>
    </source>
</reference>
<dbReference type="Proteomes" id="UP000309566">
    <property type="component" value="Unassembled WGS sequence"/>
</dbReference>
<comment type="caution">
    <text evidence="1">The sequence shown here is derived from an EMBL/GenBank/DDBJ whole genome shotgun (WGS) entry which is preliminary data.</text>
</comment>
<dbReference type="RefSeq" id="WP_136000105.1">
    <property type="nucleotide sequence ID" value="NZ_SRYX01000059.1"/>
</dbReference>
<evidence type="ECO:0000313" key="2">
    <source>
        <dbReference type="Proteomes" id="UP000309566"/>
    </source>
</evidence>
<accession>A0A4S2CRX6</accession>
<name>A0A4S2CRX6_9BACE</name>
<gene>
    <name evidence="1" type="ORF">E5353_13825</name>
</gene>
<sequence length="137" mass="16023">MSELPIQTNSHIFTNKNGNTLMREFVGIFSKSRHLYDLAQSMSTDIAIRAIINNELWNIAHHHRDLFTSMSEVDYTPDIRKCIKLLSLNEVIVNWHNNYKDMQLSMTYGEKTLFEDLTGMMESLNIYFIIKLVGYDN</sequence>
<proteinExistence type="predicted"/>
<protein>
    <submittedName>
        <fullName evidence="1">Uncharacterized protein</fullName>
    </submittedName>
</protein>